<keyword evidence="4" id="KW-1185">Reference proteome</keyword>
<accession>A0AAN8XQM2</accession>
<gene>
    <name evidence="3" type="ORF">SK128_018703</name>
</gene>
<dbReference type="EMBL" id="JAXCGZ010002430">
    <property type="protein sequence ID" value="KAK7083909.1"/>
    <property type="molecule type" value="Genomic_DNA"/>
</dbReference>
<keyword evidence="1" id="KW-1015">Disulfide bond</keyword>
<organism evidence="3 4">
    <name type="scientific">Halocaridina rubra</name>
    <name type="common">Hawaiian red shrimp</name>
    <dbReference type="NCBI Taxonomy" id="373956"/>
    <lineage>
        <taxon>Eukaryota</taxon>
        <taxon>Metazoa</taxon>
        <taxon>Ecdysozoa</taxon>
        <taxon>Arthropoda</taxon>
        <taxon>Crustacea</taxon>
        <taxon>Multicrustacea</taxon>
        <taxon>Malacostraca</taxon>
        <taxon>Eumalacostraca</taxon>
        <taxon>Eucarida</taxon>
        <taxon>Decapoda</taxon>
        <taxon>Pleocyemata</taxon>
        <taxon>Caridea</taxon>
        <taxon>Atyoidea</taxon>
        <taxon>Atyidae</taxon>
        <taxon>Halocaridina</taxon>
    </lineage>
</organism>
<feature type="domain" description="Kazal-like" evidence="2">
    <location>
        <begin position="28"/>
        <end position="85"/>
    </location>
</feature>
<evidence type="ECO:0000313" key="3">
    <source>
        <dbReference type="EMBL" id="KAK7083909.1"/>
    </source>
</evidence>
<dbReference type="InterPro" id="IPR050653">
    <property type="entry name" value="Prot_Inhib_GrowthFact_Antg"/>
</dbReference>
<evidence type="ECO:0000313" key="4">
    <source>
        <dbReference type="Proteomes" id="UP001381693"/>
    </source>
</evidence>
<comment type="caution">
    <text evidence="3">The sequence shown here is derived from an EMBL/GenBank/DDBJ whole genome shotgun (WGS) entry which is preliminary data.</text>
</comment>
<dbReference type="SMART" id="SM00280">
    <property type="entry name" value="KAZAL"/>
    <property type="match status" value="1"/>
</dbReference>
<dbReference type="GO" id="GO:0030154">
    <property type="term" value="P:cell differentiation"/>
    <property type="evidence" value="ECO:0007669"/>
    <property type="project" value="TreeGrafter"/>
</dbReference>
<sequence>MYRNSCEMKAKNCGKHVYQVPLKECLAGFNFLSCLRMCPAIFDPVCATDGKTYSNACFLQLENCRTRSFSRSLQVRQTYHGKCGQPSPEAKLYMFR</sequence>
<proteinExistence type="predicted"/>
<reference evidence="3 4" key="1">
    <citation type="submission" date="2023-11" db="EMBL/GenBank/DDBJ databases">
        <title>Halocaridina rubra genome assembly.</title>
        <authorList>
            <person name="Smith C."/>
        </authorList>
    </citation>
    <scope>NUCLEOTIDE SEQUENCE [LARGE SCALE GENOMIC DNA]</scope>
    <source>
        <strain evidence="3">EP-1</strain>
        <tissue evidence="3">Whole</tissue>
    </source>
</reference>
<evidence type="ECO:0000259" key="2">
    <source>
        <dbReference type="PROSITE" id="PS51465"/>
    </source>
</evidence>
<dbReference type="CDD" id="cd00104">
    <property type="entry name" value="KAZAL_FS"/>
    <property type="match status" value="1"/>
</dbReference>
<dbReference type="InterPro" id="IPR036058">
    <property type="entry name" value="Kazal_dom_sf"/>
</dbReference>
<dbReference type="Pfam" id="PF00050">
    <property type="entry name" value="Kazal_1"/>
    <property type="match status" value="1"/>
</dbReference>
<dbReference type="SUPFAM" id="SSF100895">
    <property type="entry name" value="Kazal-type serine protease inhibitors"/>
    <property type="match status" value="1"/>
</dbReference>
<dbReference type="PANTHER" id="PTHR10913">
    <property type="entry name" value="FOLLISTATIN-RELATED"/>
    <property type="match status" value="1"/>
</dbReference>
<name>A0AAN8XQM2_HALRR</name>
<dbReference type="Gene3D" id="3.30.60.30">
    <property type="match status" value="1"/>
</dbReference>
<dbReference type="AlphaFoldDB" id="A0AAN8XQM2"/>
<dbReference type="Proteomes" id="UP001381693">
    <property type="component" value="Unassembled WGS sequence"/>
</dbReference>
<dbReference type="PROSITE" id="PS51465">
    <property type="entry name" value="KAZAL_2"/>
    <property type="match status" value="1"/>
</dbReference>
<protein>
    <recommendedName>
        <fullName evidence="2">Kazal-like domain-containing protein</fullName>
    </recommendedName>
</protein>
<evidence type="ECO:0000256" key="1">
    <source>
        <dbReference type="ARBA" id="ARBA00023157"/>
    </source>
</evidence>
<dbReference type="PANTHER" id="PTHR10913:SF78">
    <property type="entry name" value="AGRIN"/>
    <property type="match status" value="1"/>
</dbReference>
<dbReference type="GO" id="GO:0005576">
    <property type="term" value="C:extracellular region"/>
    <property type="evidence" value="ECO:0007669"/>
    <property type="project" value="TreeGrafter"/>
</dbReference>
<dbReference type="InterPro" id="IPR002350">
    <property type="entry name" value="Kazal_dom"/>
</dbReference>